<evidence type="ECO:0000256" key="10">
    <source>
        <dbReference type="ARBA" id="ARBA00022737"/>
    </source>
</evidence>
<dbReference type="GO" id="GO:0016567">
    <property type="term" value="P:protein ubiquitination"/>
    <property type="evidence" value="ECO:0007669"/>
    <property type="project" value="InterPro"/>
</dbReference>
<evidence type="ECO:0000256" key="6">
    <source>
        <dbReference type="ARBA" id="ARBA00022490"/>
    </source>
</evidence>
<dbReference type="InterPro" id="IPR044066">
    <property type="entry name" value="TRIAD_supradom"/>
</dbReference>
<evidence type="ECO:0000256" key="14">
    <source>
        <dbReference type="ARBA" id="ARBA00022989"/>
    </source>
</evidence>
<keyword evidence="10" id="KW-0677">Repeat</keyword>
<evidence type="ECO:0000313" key="25">
    <source>
        <dbReference type="Proteomes" id="UP000261560"/>
    </source>
</evidence>
<keyword evidence="7" id="KW-0808">Transferase</keyword>
<evidence type="ECO:0000256" key="9">
    <source>
        <dbReference type="ARBA" id="ARBA00022723"/>
    </source>
</evidence>
<keyword evidence="11" id="KW-0863">Zinc-finger</keyword>
<evidence type="ECO:0000256" key="16">
    <source>
        <dbReference type="ARBA" id="ARBA00054457"/>
    </source>
</evidence>
<dbReference type="Pfam" id="PF22191">
    <property type="entry name" value="IBR_1"/>
    <property type="match status" value="1"/>
</dbReference>
<keyword evidence="9" id="KW-0479">Metal-binding</keyword>
<evidence type="ECO:0000256" key="4">
    <source>
        <dbReference type="ARBA" id="ARBA00004906"/>
    </source>
</evidence>
<evidence type="ECO:0000256" key="13">
    <source>
        <dbReference type="ARBA" id="ARBA00022833"/>
    </source>
</evidence>
<reference evidence="24" key="1">
    <citation type="submission" date="2025-05" db="UniProtKB">
        <authorList>
            <consortium name="Ensembl"/>
        </authorList>
    </citation>
    <scope>IDENTIFICATION</scope>
</reference>
<name>A0A3B3CIB4_ORYME</name>
<keyword evidence="14 21" id="KW-1133">Transmembrane helix</keyword>
<dbReference type="GO" id="GO:0061630">
    <property type="term" value="F:ubiquitin protein ligase activity"/>
    <property type="evidence" value="ECO:0007669"/>
    <property type="project" value="UniProtKB-EC"/>
</dbReference>
<feature type="compositionally biased region" description="Basic and acidic residues" evidence="20">
    <location>
        <begin position="148"/>
        <end position="158"/>
    </location>
</feature>
<dbReference type="InterPro" id="IPR047551">
    <property type="entry name" value="BRcat_RBR_RNF217"/>
</dbReference>
<feature type="compositionally biased region" description="Low complexity" evidence="20">
    <location>
        <begin position="54"/>
        <end position="67"/>
    </location>
</feature>
<dbReference type="PANTHER" id="PTHR11685">
    <property type="entry name" value="RBR FAMILY RING FINGER AND IBR DOMAIN-CONTAINING"/>
    <property type="match status" value="1"/>
</dbReference>
<evidence type="ECO:0000256" key="12">
    <source>
        <dbReference type="ARBA" id="ARBA00022786"/>
    </source>
</evidence>
<dbReference type="Proteomes" id="UP000261560">
    <property type="component" value="Unplaced"/>
</dbReference>
<comment type="similarity">
    <text evidence="17">Belongs to the RBR family. RNF217 subfamily.</text>
</comment>
<keyword evidence="15 21" id="KW-0472">Membrane</keyword>
<evidence type="ECO:0000256" key="18">
    <source>
        <dbReference type="ARBA" id="ARBA00067769"/>
    </source>
</evidence>
<feature type="region of interest" description="Disordered" evidence="20">
    <location>
        <begin position="1"/>
        <end position="20"/>
    </location>
</feature>
<evidence type="ECO:0000256" key="2">
    <source>
        <dbReference type="ARBA" id="ARBA00004167"/>
    </source>
</evidence>
<dbReference type="PROSITE" id="PS51873">
    <property type="entry name" value="TRIAD"/>
    <property type="match status" value="1"/>
</dbReference>
<keyword evidence="25" id="KW-1185">Reference proteome</keyword>
<feature type="compositionally biased region" description="Low complexity" evidence="20">
    <location>
        <begin position="89"/>
        <end position="99"/>
    </location>
</feature>
<evidence type="ECO:0000256" key="21">
    <source>
        <dbReference type="SAM" id="Phobius"/>
    </source>
</evidence>
<feature type="transmembrane region" description="Helical" evidence="21">
    <location>
        <begin position="509"/>
        <end position="529"/>
    </location>
</feature>
<dbReference type="GO" id="GO:0005737">
    <property type="term" value="C:cytoplasm"/>
    <property type="evidence" value="ECO:0007669"/>
    <property type="project" value="UniProtKB-SubCell"/>
</dbReference>
<dbReference type="AlphaFoldDB" id="A0A3B3CIB4"/>
<dbReference type="CDD" id="cd20342">
    <property type="entry name" value="BRcat_RBR_RNF217"/>
    <property type="match status" value="1"/>
</dbReference>
<evidence type="ECO:0000313" key="23">
    <source>
        <dbReference type="EMBL" id="KAF6735756.1"/>
    </source>
</evidence>
<dbReference type="Ensembl" id="ENSOMET00000026049.1">
    <property type="protein sequence ID" value="ENSOMEP00000017336.1"/>
    <property type="gene ID" value="ENSOMEG00000019017.1"/>
</dbReference>
<evidence type="ECO:0000256" key="20">
    <source>
        <dbReference type="SAM" id="MobiDB-lite"/>
    </source>
</evidence>
<dbReference type="GeneTree" id="ENSGT00730000111285"/>
<evidence type="ECO:0000256" key="11">
    <source>
        <dbReference type="ARBA" id="ARBA00022771"/>
    </source>
</evidence>
<feature type="compositionally biased region" description="Polar residues" evidence="20">
    <location>
        <begin position="160"/>
        <end position="176"/>
    </location>
</feature>
<dbReference type="EMBL" id="WKFB01000100">
    <property type="protein sequence ID" value="KAF6735756.1"/>
    <property type="molecule type" value="Genomic_DNA"/>
</dbReference>
<evidence type="ECO:0000313" key="24">
    <source>
        <dbReference type="Ensembl" id="ENSOMEP00000017336.1"/>
    </source>
</evidence>
<dbReference type="Proteomes" id="UP000646548">
    <property type="component" value="Unassembled WGS sequence"/>
</dbReference>
<dbReference type="InterPro" id="IPR013083">
    <property type="entry name" value="Znf_RING/FYVE/PHD"/>
</dbReference>
<sequence>MGRASPGMEDDSPVARACTMPRFISSYDDTKGKLSRNLSRETSFADVKVKRQVRSASVRVGRSSSRLSLDEDDGNSEERSRGEEKDAEGNNNNNCNGVGRARRRASAVEIPRRNFGDFSALLGAHSRMQREQGSARTDITDENGAECEECKNSDDKTRQPGCQNEQTPSGLTSNGGESVAAECQRACESGSSAVPPGEPSQAKEHVYCTVYCIENDRHQARAEITDDATEILLETGQVGDPSPEPELYSLDDLVDPFEDISQWLYREQVEAGTLMQSCRVCLEEKSIVSLPCCGKAVCDACLKLYVSSQVRLGKHLISCPIPECSGTLEERLVLSHLTAEDVAKYQYFLELSQLDSSTKPCPQCSKFTSLKTHNPNRSESKFKIQCSNCQFVWCFKCHAPWHDGIKCRDYRKGDKLLRSWASVIEHGQRNAQKCPQCKIHIQRTEGCDHMTCAQCNTNFCYRCGERYRHLRFFGNHASNLSVFGCKYRYLPDKPHLRRLIRGSVCATKVLIAPVVILLVIVLGALALVIGNIPAYKKHTNTNRNQHTMVVVSLLDFL</sequence>
<feature type="region of interest" description="Disordered" evidence="20">
    <location>
        <begin position="50"/>
        <end position="100"/>
    </location>
</feature>
<evidence type="ECO:0000256" key="7">
    <source>
        <dbReference type="ARBA" id="ARBA00022679"/>
    </source>
</evidence>
<accession>A0A3B3CIB4</accession>
<dbReference type="GO" id="GO:0008270">
    <property type="term" value="F:zinc ion binding"/>
    <property type="evidence" value="ECO:0007669"/>
    <property type="project" value="UniProtKB-KW"/>
</dbReference>
<feature type="compositionally biased region" description="Basic and acidic residues" evidence="20">
    <location>
        <begin position="76"/>
        <end position="88"/>
    </location>
</feature>
<dbReference type="InterPro" id="IPR031127">
    <property type="entry name" value="E3_UB_ligase_RBR"/>
</dbReference>
<dbReference type="SMART" id="SM00647">
    <property type="entry name" value="IBR"/>
    <property type="match status" value="2"/>
</dbReference>
<dbReference type="EC" id="2.3.2.31" evidence="5"/>
<evidence type="ECO:0000256" key="3">
    <source>
        <dbReference type="ARBA" id="ARBA00004496"/>
    </source>
</evidence>
<comment type="function">
    <text evidence="16">E3 ubiquitin-protein ligase which accepts ubiquitin from E2 ubiquitin-conjugating enzymes in the form of a thioester and then directly transfers the ubiquitin to targeted substrates. Mediates the degradation of the iron exporter ferroportin/SLC40A1 and thus regulates iron homeostasis.</text>
</comment>
<reference evidence="23" key="2">
    <citation type="journal article" name="BMC Genomics">
        <title>Long-read sequencing and de novo genome assembly of marine medaka (Oryzias melastigma).</title>
        <authorList>
            <person name="Liang P."/>
            <person name="Saqib H.S.A."/>
            <person name="Ni X."/>
            <person name="Shen Y."/>
        </authorList>
    </citation>
    <scope>NUCLEOTIDE SEQUENCE</scope>
    <source>
        <strain evidence="23">Bigg-433</strain>
    </source>
</reference>
<feature type="region of interest" description="Disordered" evidence="20">
    <location>
        <begin position="146"/>
        <end position="177"/>
    </location>
</feature>
<comment type="subcellular location">
    <subcellularLocation>
        <location evidence="3">Cytoplasm</location>
    </subcellularLocation>
    <subcellularLocation>
        <location evidence="2">Membrane</location>
        <topology evidence="2">Single-pass membrane protein</topology>
    </subcellularLocation>
</comment>
<dbReference type="InterPro" id="IPR047552">
    <property type="entry name" value="Rcat_RBR_RNF217"/>
</dbReference>
<dbReference type="SUPFAM" id="SSF57850">
    <property type="entry name" value="RING/U-box"/>
    <property type="match status" value="3"/>
</dbReference>
<evidence type="ECO:0000259" key="22">
    <source>
        <dbReference type="PROSITE" id="PS51873"/>
    </source>
</evidence>
<keyword evidence="6" id="KW-0963">Cytoplasm</keyword>
<evidence type="ECO:0000256" key="8">
    <source>
        <dbReference type="ARBA" id="ARBA00022692"/>
    </source>
</evidence>
<evidence type="ECO:0000256" key="15">
    <source>
        <dbReference type="ARBA" id="ARBA00023136"/>
    </source>
</evidence>
<dbReference type="FunFam" id="3.30.40.10:FF:000264">
    <property type="entry name" value="RBR-type E3 ubiquitin transferase"/>
    <property type="match status" value="1"/>
</dbReference>
<evidence type="ECO:0000256" key="1">
    <source>
        <dbReference type="ARBA" id="ARBA00001798"/>
    </source>
</evidence>
<evidence type="ECO:0000256" key="19">
    <source>
        <dbReference type="ARBA" id="ARBA00080640"/>
    </source>
</evidence>
<dbReference type="FunFam" id="1.20.120.1750:FF:000008">
    <property type="entry name" value="RBR-type E3 ubiquitin transferase"/>
    <property type="match status" value="1"/>
</dbReference>
<feature type="domain" description="RING-type" evidence="22">
    <location>
        <begin position="274"/>
        <end position="489"/>
    </location>
</feature>
<proteinExistence type="inferred from homology"/>
<keyword evidence="13" id="KW-0862">Zinc</keyword>
<dbReference type="Pfam" id="PF01485">
    <property type="entry name" value="IBR"/>
    <property type="match status" value="1"/>
</dbReference>
<organism evidence="24 25">
    <name type="scientific">Oryzias melastigma</name>
    <name type="common">Marine medaka</name>
    <dbReference type="NCBI Taxonomy" id="30732"/>
    <lineage>
        <taxon>Eukaryota</taxon>
        <taxon>Metazoa</taxon>
        <taxon>Chordata</taxon>
        <taxon>Craniata</taxon>
        <taxon>Vertebrata</taxon>
        <taxon>Euteleostomi</taxon>
        <taxon>Actinopterygii</taxon>
        <taxon>Neopterygii</taxon>
        <taxon>Teleostei</taxon>
        <taxon>Neoteleostei</taxon>
        <taxon>Acanthomorphata</taxon>
        <taxon>Ovalentaria</taxon>
        <taxon>Atherinomorphae</taxon>
        <taxon>Beloniformes</taxon>
        <taxon>Adrianichthyidae</taxon>
        <taxon>Oryziinae</taxon>
        <taxon>Oryzias</taxon>
    </lineage>
</organism>
<comment type="pathway">
    <text evidence="4">Protein modification; protein ubiquitination.</text>
</comment>
<comment type="catalytic activity">
    <reaction evidence="1">
        <text>[E2 ubiquitin-conjugating enzyme]-S-ubiquitinyl-L-cysteine + [acceptor protein]-L-lysine = [E2 ubiquitin-conjugating enzyme]-L-cysteine + [acceptor protein]-N(6)-ubiquitinyl-L-lysine.</text>
        <dbReference type="EC" id="2.3.2.31"/>
    </reaction>
</comment>
<dbReference type="STRING" id="30732.ENSOMEP00000017336"/>
<dbReference type="CDD" id="cd20350">
    <property type="entry name" value="Rcat_RBR_RNF217"/>
    <property type="match status" value="1"/>
</dbReference>
<dbReference type="Gene3D" id="1.20.120.1750">
    <property type="match status" value="1"/>
</dbReference>
<dbReference type="Gene3D" id="3.30.40.10">
    <property type="entry name" value="Zinc/RING finger domain, C3HC4 (zinc finger)"/>
    <property type="match status" value="1"/>
</dbReference>
<keyword evidence="12" id="KW-0833">Ubl conjugation pathway</keyword>
<dbReference type="InterPro" id="IPR002867">
    <property type="entry name" value="IBR_dom"/>
</dbReference>
<evidence type="ECO:0000256" key="5">
    <source>
        <dbReference type="ARBA" id="ARBA00012251"/>
    </source>
</evidence>
<keyword evidence="8 21" id="KW-0812">Transmembrane</keyword>
<protein>
    <recommendedName>
        <fullName evidence="18">E3 ubiquitin-protein ligase RNF217</fullName>
        <ecNumber evidence="5">2.3.2.31</ecNumber>
    </recommendedName>
    <alternativeName>
        <fullName evidence="19">RING finger protein 217</fullName>
    </alternativeName>
</protein>
<evidence type="ECO:0000256" key="17">
    <source>
        <dbReference type="ARBA" id="ARBA00061413"/>
    </source>
</evidence>
<dbReference type="PaxDb" id="30732-ENSOMEP00000017336"/>
<gene>
    <name evidence="23" type="ORF">FQA47_002317</name>
</gene>
<dbReference type="GO" id="GO:0016020">
    <property type="term" value="C:membrane"/>
    <property type="evidence" value="ECO:0007669"/>
    <property type="project" value="UniProtKB-SubCell"/>
</dbReference>